<proteinExistence type="predicted"/>
<dbReference type="Proteomes" id="UP000245626">
    <property type="component" value="Unassembled WGS sequence"/>
</dbReference>
<evidence type="ECO:0000313" key="1">
    <source>
        <dbReference type="EMBL" id="PWN48633.1"/>
    </source>
</evidence>
<feature type="non-terminal residue" evidence="1">
    <location>
        <position position="415"/>
    </location>
</feature>
<protein>
    <submittedName>
        <fullName evidence="1">Ketoacyl-synt-domain-containing protein</fullName>
    </submittedName>
</protein>
<dbReference type="EMBL" id="KZ820167">
    <property type="protein sequence ID" value="PWN48633.1"/>
    <property type="molecule type" value="Genomic_DNA"/>
</dbReference>
<reference evidence="1 2" key="1">
    <citation type="journal article" date="2018" name="Mol. Biol. Evol.">
        <title>Broad Genomic Sampling Reveals a Smut Pathogenic Ancestry of the Fungal Clade Ustilaginomycotina.</title>
        <authorList>
            <person name="Kijpornyongpan T."/>
            <person name="Mondo S.J."/>
            <person name="Barry K."/>
            <person name="Sandor L."/>
            <person name="Lee J."/>
            <person name="Lipzen A."/>
            <person name="Pangilinan J."/>
            <person name="LaButti K."/>
            <person name="Hainaut M."/>
            <person name="Henrissat B."/>
            <person name="Grigoriev I.V."/>
            <person name="Spatafora J.W."/>
            <person name="Aime M.C."/>
        </authorList>
    </citation>
    <scope>NUCLEOTIDE SEQUENCE [LARGE SCALE GENOMIC DNA]</scope>
    <source>
        <strain evidence="1 2">SA 807</strain>
    </source>
</reference>
<accession>A0ACD0NS12</accession>
<evidence type="ECO:0000313" key="2">
    <source>
        <dbReference type="Proteomes" id="UP000245626"/>
    </source>
</evidence>
<gene>
    <name evidence="1" type="ORF">IE53DRAFT_319005</name>
</gene>
<organism evidence="1 2">
    <name type="scientific">Violaceomyces palustris</name>
    <dbReference type="NCBI Taxonomy" id="1673888"/>
    <lineage>
        <taxon>Eukaryota</taxon>
        <taxon>Fungi</taxon>
        <taxon>Dikarya</taxon>
        <taxon>Basidiomycota</taxon>
        <taxon>Ustilaginomycotina</taxon>
        <taxon>Ustilaginomycetes</taxon>
        <taxon>Violaceomycetales</taxon>
        <taxon>Violaceomycetaceae</taxon>
        <taxon>Violaceomyces</taxon>
    </lineage>
</organism>
<name>A0ACD0NS12_9BASI</name>
<keyword evidence="2" id="KW-1185">Reference proteome</keyword>
<sequence length="415" mass="44297">MESGRTVVEEVVDEARKLVQAQLGIESSGLVADHLSLQGLGLSSSQAVRFFGTVKARHRVELDASLLFTSETFGELCRAIRASIESCKHEEEESTSSSSTPVEIEKTLPPSDSTEERIAVVGAGVRLPGGVKNVEDFWNSLVTAKGPTGEAILSPITKERRRYLGRDGDRMPSYPCGWLSGSEGVEDFDAGFFGISDEEAIHTKPQQRLLLELTYETLQDAMIPPGQLKGARVGVFIGCSNADGYDEVMRASGVDQFNKLAGGSLNQSVLCGRLSHHFDWQGPSMTIQAACSSGLNVIELAVTSLQRRECDYALVGGVTTHLGALTLSFLASAGMSSPTGTSKPFGKDSNGYVPSEGCATLLLRRLADAESSWDRIYGCIEAASSAHQGRTATMATTNSASQRRIHSSVLAKAGL</sequence>